<evidence type="ECO:0000313" key="1">
    <source>
        <dbReference type="EMBL" id="VDO85759.1"/>
    </source>
</evidence>
<dbReference type="AlphaFoldDB" id="A0A183LZT4"/>
<name>A0A183LZT4_9TREM</name>
<gene>
    <name evidence="1" type="ORF">SMRZ_LOCUS9309</name>
</gene>
<keyword evidence="2" id="KW-1185">Reference proteome</keyword>
<dbReference type="STRING" id="48269.A0A183LZT4"/>
<sequence>MEPAMEKLDIHSTSEAFEDYFERFEIRVMTKEDDEDVNIVAYFLTFIGKEAYSLLRTLAMPEKPISLHYTTLKELLLDYVKYANFDCSKEGKFPKIIHQDIKNSTTSRHPNPVHTQGFADNSLRSCSAFHEDWRKFVCNTNVHLNATNIKTCNSDSTKPSVCNDDLSLSTNAIDSVESQSTSELNQI</sequence>
<evidence type="ECO:0000313" key="2">
    <source>
        <dbReference type="Proteomes" id="UP000277204"/>
    </source>
</evidence>
<dbReference type="Proteomes" id="UP000277204">
    <property type="component" value="Unassembled WGS sequence"/>
</dbReference>
<protein>
    <submittedName>
        <fullName evidence="1">Uncharacterized protein</fullName>
    </submittedName>
</protein>
<proteinExistence type="predicted"/>
<reference evidence="1 2" key="1">
    <citation type="submission" date="2018-11" db="EMBL/GenBank/DDBJ databases">
        <authorList>
            <consortium name="Pathogen Informatics"/>
        </authorList>
    </citation>
    <scope>NUCLEOTIDE SEQUENCE [LARGE SCALE GENOMIC DNA]</scope>
    <source>
        <strain evidence="1 2">Zambia</strain>
    </source>
</reference>
<accession>A0A183LZT4</accession>
<organism evidence="1 2">
    <name type="scientific">Schistosoma margrebowiei</name>
    <dbReference type="NCBI Taxonomy" id="48269"/>
    <lineage>
        <taxon>Eukaryota</taxon>
        <taxon>Metazoa</taxon>
        <taxon>Spiralia</taxon>
        <taxon>Lophotrochozoa</taxon>
        <taxon>Platyhelminthes</taxon>
        <taxon>Trematoda</taxon>
        <taxon>Digenea</taxon>
        <taxon>Strigeidida</taxon>
        <taxon>Schistosomatoidea</taxon>
        <taxon>Schistosomatidae</taxon>
        <taxon>Schistosoma</taxon>
    </lineage>
</organism>
<dbReference type="EMBL" id="UZAI01004349">
    <property type="protein sequence ID" value="VDO85759.1"/>
    <property type="molecule type" value="Genomic_DNA"/>
</dbReference>